<evidence type="ECO:0000313" key="5">
    <source>
        <dbReference type="Proteomes" id="UP001144110"/>
    </source>
</evidence>
<dbReference type="Pfam" id="PF12773">
    <property type="entry name" value="DZR"/>
    <property type="match status" value="1"/>
</dbReference>
<comment type="caution">
    <text evidence="4">The sequence shown here is derived from an EMBL/GenBank/DDBJ whole genome shotgun (WGS) entry which is preliminary data.</text>
</comment>
<keyword evidence="2" id="KW-0472">Membrane</keyword>
<dbReference type="Gene3D" id="3.30.1340.30">
    <property type="match status" value="2"/>
</dbReference>
<organism evidence="4 5">
    <name type="scientific">Candidatus Thermodesulfobacterium syntrophicum</name>
    <dbReference type="NCBI Taxonomy" id="3060442"/>
    <lineage>
        <taxon>Bacteria</taxon>
        <taxon>Pseudomonadati</taxon>
        <taxon>Thermodesulfobacteriota</taxon>
        <taxon>Thermodesulfobacteria</taxon>
        <taxon>Thermodesulfobacteriales</taxon>
        <taxon>Thermodesulfobacteriaceae</taxon>
        <taxon>Thermodesulfobacterium</taxon>
    </lineage>
</organism>
<evidence type="ECO:0000256" key="1">
    <source>
        <dbReference type="SAM" id="Coils"/>
    </source>
</evidence>
<dbReference type="Proteomes" id="UP001144110">
    <property type="component" value="Unassembled WGS sequence"/>
</dbReference>
<sequence>MICKNCKAVIPDNVRFCPKCGVKIESETSEGVLICPKCGTSYPLTAKFCEKDGTPLQKIKRETVKTSFSNQMSLIWGLIISFILIIGLIVGYLYFSGKILKEEGLELDATFETSEELIENTQEDLNLSKEEIQTEHKKEFADFKESFEIKRVKVEKINISELEKDLNESLRKSGLSNVYAEVESDLTVTLKGTVNDPKHKILAENLIKANKFVKGIRNKINVKLLTPEELKKKICIVLEKNGLTDIKVEVNKNFEVTLSGVVKSYEDKIKAKKIAEGFKEVKRVKDMIFVVVR</sequence>
<dbReference type="AlphaFoldDB" id="A0AAE3P576"/>
<proteinExistence type="predicted"/>
<dbReference type="InterPro" id="IPR007055">
    <property type="entry name" value="BON_dom"/>
</dbReference>
<evidence type="ECO:0000259" key="3">
    <source>
        <dbReference type="PROSITE" id="PS50914"/>
    </source>
</evidence>
<keyword evidence="2" id="KW-0812">Transmembrane</keyword>
<dbReference type="CDD" id="cd20335">
    <property type="entry name" value="BRcat_RBR"/>
    <property type="match status" value="1"/>
</dbReference>
<evidence type="ECO:0000256" key="2">
    <source>
        <dbReference type="SAM" id="Phobius"/>
    </source>
</evidence>
<dbReference type="PROSITE" id="PS50914">
    <property type="entry name" value="BON"/>
    <property type="match status" value="1"/>
</dbReference>
<feature type="coiled-coil region" evidence="1">
    <location>
        <begin position="111"/>
        <end position="172"/>
    </location>
</feature>
<gene>
    <name evidence="4" type="ORF">OD816_001463</name>
</gene>
<keyword evidence="1" id="KW-0175">Coiled coil</keyword>
<name>A0AAE3P576_9BACT</name>
<keyword evidence="2" id="KW-1133">Transmembrane helix</keyword>
<dbReference type="EMBL" id="JAPHEG010000007">
    <property type="protein sequence ID" value="MDF2954218.1"/>
    <property type="molecule type" value="Genomic_DNA"/>
</dbReference>
<accession>A0AAE3P576</accession>
<feature type="transmembrane region" description="Helical" evidence="2">
    <location>
        <begin position="74"/>
        <end position="95"/>
    </location>
</feature>
<reference evidence="4" key="1">
    <citation type="submission" date="2022-11" db="EMBL/GenBank/DDBJ databases">
        <title>Candidatus Alkanophaga archaea from heated hydrothermal vent sediment oxidize petroleum alkanes.</title>
        <authorList>
            <person name="Zehnle H."/>
            <person name="Laso-Perez R."/>
            <person name="Lipp J."/>
            <person name="Teske A."/>
            <person name="Wegener G."/>
        </authorList>
    </citation>
    <scope>NUCLEOTIDE SEQUENCE</scope>
    <source>
        <strain evidence="4">MCA70</strain>
    </source>
</reference>
<evidence type="ECO:0000313" key="4">
    <source>
        <dbReference type="EMBL" id="MDF2954218.1"/>
    </source>
</evidence>
<dbReference type="InterPro" id="IPR025874">
    <property type="entry name" value="DZR"/>
</dbReference>
<feature type="domain" description="BON" evidence="3">
    <location>
        <begin position="222"/>
        <end position="292"/>
    </location>
</feature>
<protein>
    <submittedName>
        <fullName evidence="4">Osmotically-inducible protein OsmY</fullName>
    </submittedName>
</protein>
<dbReference type="Pfam" id="PF04972">
    <property type="entry name" value="BON"/>
    <property type="match status" value="2"/>
</dbReference>